<keyword evidence="1" id="KW-0732">Signal</keyword>
<protein>
    <recommendedName>
        <fullName evidence="4">Lipoprotein</fullName>
    </recommendedName>
</protein>
<evidence type="ECO:0000256" key="1">
    <source>
        <dbReference type="SAM" id="SignalP"/>
    </source>
</evidence>
<dbReference type="EMBL" id="QRWX01000002">
    <property type="protein sequence ID" value="RGT56213.1"/>
    <property type="molecule type" value="Genomic_DNA"/>
</dbReference>
<dbReference type="AlphaFoldDB" id="A0A412PF19"/>
<comment type="caution">
    <text evidence="2">The sequence shown here is derived from an EMBL/GenBank/DDBJ whole genome shotgun (WGS) entry which is preliminary data.</text>
</comment>
<organism evidence="2 3">
    <name type="scientific">Solobacterium moorei</name>
    <dbReference type="NCBI Taxonomy" id="102148"/>
    <lineage>
        <taxon>Bacteria</taxon>
        <taxon>Bacillati</taxon>
        <taxon>Bacillota</taxon>
        <taxon>Erysipelotrichia</taxon>
        <taxon>Erysipelotrichales</taxon>
        <taxon>Erysipelotrichaceae</taxon>
        <taxon>Solobacterium</taxon>
    </lineage>
</organism>
<evidence type="ECO:0000313" key="2">
    <source>
        <dbReference type="EMBL" id="RGT56213.1"/>
    </source>
</evidence>
<evidence type="ECO:0000313" key="3">
    <source>
        <dbReference type="Proteomes" id="UP000284731"/>
    </source>
</evidence>
<feature type="chain" id="PRO_5038620880" description="Lipoprotein" evidence="1">
    <location>
        <begin position="20"/>
        <end position="167"/>
    </location>
</feature>
<accession>A0A412PF19</accession>
<proteinExistence type="predicted"/>
<dbReference type="RefSeq" id="WP_118764749.1">
    <property type="nucleotide sequence ID" value="NZ_CABJCF010000002.1"/>
</dbReference>
<reference evidence="2 3" key="1">
    <citation type="submission" date="2018-08" db="EMBL/GenBank/DDBJ databases">
        <title>A genome reference for cultivated species of the human gut microbiota.</title>
        <authorList>
            <person name="Zou Y."/>
            <person name="Xue W."/>
            <person name="Luo G."/>
        </authorList>
    </citation>
    <scope>NUCLEOTIDE SEQUENCE [LARGE SCALE GENOMIC DNA]</scope>
    <source>
        <strain evidence="2 3">AF18-46</strain>
    </source>
</reference>
<dbReference type="Proteomes" id="UP000284731">
    <property type="component" value="Unassembled WGS sequence"/>
</dbReference>
<name>A0A412PF19_9FIRM</name>
<dbReference type="PROSITE" id="PS51257">
    <property type="entry name" value="PROKAR_LIPOPROTEIN"/>
    <property type="match status" value="1"/>
</dbReference>
<gene>
    <name evidence="2" type="ORF">DWX20_05240</name>
</gene>
<feature type="signal peptide" evidence="1">
    <location>
        <begin position="1"/>
        <end position="19"/>
    </location>
</feature>
<evidence type="ECO:0008006" key="4">
    <source>
        <dbReference type="Google" id="ProtNLM"/>
    </source>
</evidence>
<sequence>MYRCLLVIAICICMLSGCAKKDTETNAAMELYESYYTEVLNTKNYRESSDYFSISTEMTQLSDGTYRYYVIIDNPKTEMYHCRIFAVENDIAFADNDKMMPSLGIFDTDVSLVPNQVDKSKGLMKGLVISGESSKDHVNLKLVVEWRDQDNKQVIKQYIQKELKYEK</sequence>